<keyword evidence="12" id="KW-1185">Reference proteome</keyword>
<dbReference type="GO" id="GO:0000287">
    <property type="term" value="F:magnesium ion binding"/>
    <property type="evidence" value="ECO:0007669"/>
    <property type="project" value="InterPro"/>
</dbReference>
<dbReference type="AlphaFoldDB" id="A0AA88Y873"/>
<protein>
    <recommendedName>
        <fullName evidence="3">L-aminoadipate-semialdehyde dehydrogenase-phosphopantetheinyl transferase</fullName>
        <ecNumber evidence="2">2.7.8.7</ecNumber>
    </recommendedName>
    <alternativeName>
        <fullName evidence="5">4'-phosphopantetheinyl transferase</fullName>
    </alternativeName>
    <alternativeName>
        <fullName evidence="6">Alpha-aminoadipic semialdehyde dehydrogenase-phosphopantetheinyl transferase</fullName>
    </alternativeName>
</protein>
<feature type="domain" description="4'-phosphopantetheinyl transferase" evidence="9">
    <location>
        <begin position="113"/>
        <end position="227"/>
    </location>
</feature>
<dbReference type="GO" id="GO:0019878">
    <property type="term" value="P:lysine biosynthetic process via aminoadipic acid"/>
    <property type="evidence" value="ECO:0007669"/>
    <property type="project" value="TreeGrafter"/>
</dbReference>
<dbReference type="Proteomes" id="UP001186944">
    <property type="component" value="Unassembled WGS sequence"/>
</dbReference>
<comment type="similarity">
    <text evidence="1">Belongs to the P-Pant transferase superfamily. AcpS family.</text>
</comment>
<evidence type="ECO:0000256" key="2">
    <source>
        <dbReference type="ARBA" id="ARBA00013172"/>
    </source>
</evidence>
<evidence type="ECO:0000259" key="9">
    <source>
        <dbReference type="Pfam" id="PF01648"/>
    </source>
</evidence>
<dbReference type="GO" id="GO:0005829">
    <property type="term" value="C:cytosol"/>
    <property type="evidence" value="ECO:0007669"/>
    <property type="project" value="TreeGrafter"/>
</dbReference>
<evidence type="ECO:0000259" key="10">
    <source>
        <dbReference type="Pfam" id="PF22624"/>
    </source>
</evidence>
<dbReference type="Pfam" id="PF22624">
    <property type="entry name" value="AASDHPPT_N"/>
    <property type="match status" value="1"/>
</dbReference>
<evidence type="ECO:0000256" key="4">
    <source>
        <dbReference type="ARBA" id="ARBA00022679"/>
    </source>
</evidence>
<keyword evidence="4" id="KW-0808">Transferase</keyword>
<comment type="catalytic activity">
    <reaction evidence="7">
        <text>apo-[ACP] + CoA = holo-[ACP] + adenosine 3',5'-bisphosphate + H(+)</text>
        <dbReference type="Rhea" id="RHEA:12068"/>
        <dbReference type="Rhea" id="RHEA-COMP:9685"/>
        <dbReference type="Rhea" id="RHEA-COMP:9690"/>
        <dbReference type="ChEBI" id="CHEBI:15378"/>
        <dbReference type="ChEBI" id="CHEBI:29999"/>
        <dbReference type="ChEBI" id="CHEBI:57287"/>
        <dbReference type="ChEBI" id="CHEBI:58343"/>
        <dbReference type="ChEBI" id="CHEBI:64479"/>
        <dbReference type="EC" id="2.7.8.7"/>
    </reaction>
    <physiologicalReaction direction="left-to-right" evidence="7">
        <dbReference type="Rhea" id="RHEA:12069"/>
    </physiologicalReaction>
</comment>
<organism evidence="11 12">
    <name type="scientific">Pinctada imbricata</name>
    <name type="common">Atlantic pearl-oyster</name>
    <name type="synonym">Pinctada martensii</name>
    <dbReference type="NCBI Taxonomy" id="66713"/>
    <lineage>
        <taxon>Eukaryota</taxon>
        <taxon>Metazoa</taxon>
        <taxon>Spiralia</taxon>
        <taxon>Lophotrochozoa</taxon>
        <taxon>Mollusca</taxon>
        <taxon>Bivalvia</taxon>
        <taxon>Autobranchia</taxon>
        <taxon>Pteriomorphia</taxon>
        <taxon>Pterioida</taxon>
        <taxon>Pterioidea</taxon>
        <taxon>Pteriidae</taxon>
        <taxon>Pinctada</taxon>
    </lineage>
</organism>
<evidence type="ECO:0000256" key="7">
    <source>
        <dbReference type="ARBA" id="ARBA00048641"/>
    </source>
</evidence>
<dbReference type="InterPro" id="IPR037143">
    <property type="entry name" value="4-PPantetheinyl_Trfase_dom_sf"/>
</dbReference>
<dbReference type="GO" id="GO:0008897">
    <property type="term" value="F:holo-[acyl-carrier-protein] synthase activity"/>
    <property type="evidence" value="ECO:0007669"/>
    <property type="project" value="UniProtKB-EC"/>
</dbReference>
<dbReference type="EMBL" id="VSWD01000006">
    <property type="protein sequence ID" value="KAK3099959.1"/>
    <property type="molecule type" value="Genomic_DNA"/>
</dbReference>
<dbReference type="InterPro" id="IPR050559">
    <property type="entry name" value="P-Pant_transferase_sf"/>
</dbReference>
<dbReference type="Gene3D" id="3.90.470.20">
    <property type="entry name" value="4'-phosphopantetheinyl transferase domain"/>
    <property type="match status" value="2"/>
</dbReference>
<dbReference type="InterPro" id="IPR055066">
    <property type="entry name" value="AASDHPPT_N"/>
</dbReference>
<feature type="domain" description="4'-phosphopantetheinyl transferase N-terminal" evidence="10">
    <location>
        <begin position="12"/>
        <end position="109"/>
    </location>
</feature>
<accession>A0AA88Y873</accession>
<evidence type="ECO:0000256" key="1">
    <source>
        <dbReference type="ARBA" id="ARBA00006195"/>
    </source>
</evidence>
<evidence type="ECO:0000256" key="8">
    <source>
        <dbReference type="ARBA" id="ARBA00048794"/>
    </source>
</evidence>
<dbReference type="InterPro" id="IPR008278">
    <property type="entry name" value="4-PPantetheinyl_Trfase_dom"/>
</dbReference>
<evidence type="ECO:0000256" key="5">
    <source>
        <dbReference type="ARBA" id="ARBA00030484"/>
    </source>
</evidence>
<dbReference type="EC" id="2.7.8.7" evidence="2"/>
<dbReference type="FunFam" id="3.90.470.20:FF:000003">
    <property type="entry name" value="L-aminoadipate-semialdehyde dehydrogenase-phosphopantetheinyl transferase"/>
    <property type="match status" value="1"/>
</dbReference>
<dbReference type="SUPFAM" id="SSF56214">
    <property type="entry name" value="4'-phosphopantetheinyl transferase"/>
    <property type="match status" value="2"/>
</dbReference>
<gene>
    <name evidence="11" type="ORF">FSP39_012540</name>
</gene>
<evidence type="ECO:0000313" key="12">
    <source>
        <dbReference type="Proteomes" id="UP001186944"/>
    </source>
</evidence>
<comment type="catalytic activity">
    <reaction evidence="8">
        <text>apo-[ACP] + acetyl-CoA = acetyl-[ACP] + adenosine 3',5'-bisphosphate + H(+)</text>
        <dbReference type="Rhea" id="RHEA:46564"/>
        <dbReference type="Rhea" id="RHEA-COMP:9621"/>
        <dbReference type="Rhea" id="RHEA-COMP:9690"/>
        <dbReference type="ChEBI" id="CHEBI:15378"/>
        <dbReference type="ChEBI" id="CHEBI:29999"/>
        <dbReference type="ChEBI" id="CHEBI:57288"/>
        <dbReference type="ChEBI" id="CHEBI:58343"/>
        <dbReference type="ChEBI" id="CHEBI:78446"/>
    </reaction>
    <physiologicalReaction direction="left-to-right" evidence="8">
        <dbReference type="Rhea" id="RHEA:46565"/>
    </physiologicalReaction>
</comment>
<dbReference type="PANTHER" id="PTHR12215:SF10">
    <property type="entry name" value="L-AMINOADIPATE-SEMIALDEHYDE DEHYDROGENASE-PHOSPHOPANTETHEINYL TRANSFERASE"/>
    <property type="match status" value="1"/>
</dbReference>
<proteinExistence type="inferred from homology"/>
<comment type="caution">
    <text evidence="11">The sequence shown here is derived from an EMBL/GenBank/DDBJ whole genome shotgun (WGS) entry which is preliminary data.</text>
</comment>
<dbReference type="Pfam" id="PF01648">
    <property type="entry name" value="ACPS"/>
    <property type="match status" value="1"/>
</dbReference>
<dbReference type="PANTHER" id="PTHR12215">
    <property type="entry name" value="PHOSPHOPANTETHEINE TRANSFERASE"/>
    <property type="match status" value="1"/>
</dbReference>
<evidence type="ECO:0000256" key="6">
    <source>
        <dbReference type="ARBA" id="ARBA00033443"/>
    </source>
</evidence>
<reference evidence="11" key="1">
    <citation type="submission" date="2019-08" db="EMBL/GenBank/DDBJ databases">
        <title>The improved chromosome-level genome for the pearl oyster Pinctada fucata martensii using PacBio sequencing and Hi-C.</title>
        <authorList>
            <person name="Zheng Z."/>
        </authorList>
    </citation>
    <scope>NUCLEOTIDE SEQUENCE</scope>
    <source>
        <strain evidence="11">ZZ-2019</strain>
        <tissue evidence="11">Adductor muscle</tissue>
    </source>
</reference>
<evidence type="ECO:0000256" key="3">
    <source>
        <dbReference type="ARBA" id="ARBA00016301"/>
    </source>
</evidence>
<sequence>MSSIRWAFNFRTWCPTQAEWLFCNQCIQNEERERIHRFMFKKDAKAALIGRLLLRKAVADLTPIPYQSILLGRTDKGKPYLLNELDTEYKDLSFNVSHQGEYAVIAAEVDHMVGVDVMGYEKKKSTDEFFHTMRRQFTDQEWKTIRSKQLEYDQLKMFYRYWCLKESYIKAIGIGIGFEVSRLNFLIQSDFQHDTVVMDTKLHVDDAMATDWRFEEHELNEHCIAVAAKVYKDPNLKEDHKGTPFSVLSYQELIKNATPLCDIPTDCHYWQQFSAKPETPADMKR</sequence>
<name>A0AA88Y873_PINIB</name>
<evidence type="ECO:0000313" key="11">
    <source>
        <dbReference type="EMBL" id="KAK3099959.1"/>
    </source>
</evidence>